<dbReference type="EMBL" id="CM026429">
    <property type="protein sequence ID" value="KAG0563959.1"/>
    <property type="molecule type" value="Genomic_DNA"/>
</dbReference>
<name>A0A8T0H0N9_CERPU</name>
<comment type="caution">
    <text evidence="1">The sequence shown here is derived from an EMBL/GenBank/DDBJ whole genome shotgun (WGS) entry which is preliminary data.</text>
</comment>
<accession>A0A8T0H0N9</accession>
<keyword evidence="2" id="KW-1185">Reference proteome</keyword>
<proteinExistence type="predicted"/>
<dbReference type="Proteomes" id="UP000822688">
    <property type="component" value="Chromosome 8"/>
</dbReference>
<evidence type="ECO:0000313" key="1">
    <source>
        <dbReference type="EMBL" id="KAG0563959.1"/>
    </source>
</evidence>
<evidence type="ECO:0000313" key="2">
    <source>
        <dbReference type="Proteomes" id="UP000822688"/>
    </source>
</evidence>
<organism evidence="1 2">
    <name type="scientific">Ceratodon purpureus</name>
    <name type="common">Fire moss</name>
    <name type="synonym">Dicranum purpureum</name>
    <dbReference type="NCBI Taxonomy" id="3225"/>
    <lineage>
        <taxon>Eukaryota</taxon>
        <taxon>Viridiplantae</taxon>
        <taxon>Streptophyta</taxon>
        <taxon>Embryophyta</taxon>
        <taxon>Bryophyta</taxon>
        <taxon>Bryophytina</taxon>
        <taxon>Bryopsida</taxon>
        <taxon>Dicranidae</taxon>
        <taxon>Pseudoditrichales</taxon>
        <taxon>Ditrichaceae</taxon>
        <taxon>Ceratodon</taxon>
    </lineage>
</organism>
<protein>
    <submittedName>
        <fullName evidence="1">Uncharacterized protein</fullName>
    </submittedName>
</protein>
<gene>
    <name evidence="1" type="ORF">KC19_8G071300</name>
</gene>
<sequence>MYLFHYPIWKVRKLVIPAQGSSNLNPNFATLGRHTQIATLAHLAEERQPCIIFNFPNFQSPFSKVNHRCYHLHTNTISTASNYLFTPPWLTIQQECRPSPQNHHAPYPTCHTGDVDI</sequence>
<dbReference type="AlphaFoldDB" id="A0A8T0H0N9"/>
<reference evidence="1" key="1">
    <citation type="submission" date="2020-06" db="EMBL/GenBank/DDBJ databases">
        <title>WGS assembly of Ceratodon purpureus strain R40.</title>
        <authorList>
            <person name="Carey S.B."/>
            <person name="Jenkins J."/>
            <person name="Shu S."/>
            <person name="Lovell J.T."/>
            <person name="Sreedasyam A."/>
            <person name="Maumus F."/>
            <person name="Tiley G.P."/>
            <person name="Fernandez-Pozo N."/>
            <person name="Barry K."/>
            <person name="Chen C."/>
            <person name="Wang M."/>
            <person name="Lipzen A."/>
            <person name="Daum C."/>
            <person name="Saski C.A."/>
            <person name="Payton A.C."/>
            <person name="Mcbreen J.C."/>
            <person name="Conrad R.E."/>
            <person name="Kollar L.M."/>
            <person name="Olsson S."/>
            <person name="Huttunen S."/>
            <person name="Landis J.B."/>
            <person name="Wickett N.J."/>
            <person name="Johnson M.G."/>
            <person name="Rensing S.A."/>
            <person name="Grimwood J."/>
            <person name="Schmutz J."/>
            <person name="Mcdaniel S.F."/>
        </authorList>
    </citation>
    <scope>NUCLEOTIDE SEQUENCE</scope>
    <source>
        <strain evidence="1">R40</strain>
    </source>
</reference>